<organism evidence="1 2">
    <name type="scientific">Halomonas cupida</name>
    <dbReference type="NCBI Taxonomy" id="44933"/>
    <lineage>
        <taxon>Bacteria</taxon>
        <taxon>Pseudomonadati</taxon>
        <taxon>Pseudomonadota</taxon>
        <taxon>Gammaproteobacteria</taxon>
        <taxon>Oceanospirillales</taxon>
        <taxon>Halomonadaceae</taxon>
        <taxon>Halomonas</taxon>
    </lineage>
</organism>
<protein>
    <submittedName>
        <fullName evidence="1">Uncharacterized protein</fullName>
    </submittedName>
</protein>
<sequence length="57" mass="6270">MGKAIQHSIDAPDLAMGRAEGVGKFTRMRHRIQPHEMPPATNRRLVGTLFDQLACAA</sequence>
<proteinExistence type="predicted"/>
<dbReference type="EMBL" id="BJXU01000001">
    <property type="protein sequence ID" value="GEN22067.1"/>
    <property type="molecule type" value="Genomic_DNA"/>
</dbReference>
<keyword evidence="2" id="KW-1185">Reference proteome</keyword>
<gene>
    <name evidence="1" type="ORF">HCU01_00160</name>
</gene>
<comment type="caution">
    <text evidence="1">The sequence shown here is derived from an EMBL/GenBank/DDBJ whole genome shotgun (WGS) entry which is preliminary data.</text>
</comment>
<evidence type="ECO:0000313" key="1">
    <source>
        <dbReference type="EMBL" id="GEN22067.1"/>
    </source>
</evidence>
<name>A0ABQ0W8N0_9GAMM</name>
<accession>A0ABQ0W8N0</accession>
<evidence type="ECO:0000313" key="2">
    <source>
        <dbReference type="Proteomes" id="UP000321726"/>
    </source>
</evidence>
<dbReference type="Proteomes" id="UP000321726">
    <property type="component" value="Unassembled WGS sequence"/>
</dbReference>
<reference evidence="1 2" key="1">
    <citation type="submission" date="2019-07" db="EMBL/GenBank/DDBJ databases">
        <title>Whole genome shotgun sequence of Halomonas cupida NBRC 102219.</title>
        <authorList>
            <person name="Hosoyama A."/>
            <person name="Uohara A."/>
            <person name="Ohji S."/>
            <person name="Ichikawa N."/>
        </authorList>
    </citation>
    <scope>NUCLEOTIDE SEQUENCE [LARGE SCALE GENOMIC DNA]</scope>
    <source>
        <strain evidence="1 2">NBRC 102219</strain>
    </source>
</reference>